<dbReference type="InterPro" id="IPR054465">
    <property type="entry name" value="Integrase_p58-like_C"/>
</dbReference>
<sequence length="84" mass="10080">HDFARCNLKETSRRMKDRYDLRVTTRRLGVGDKVWLYNPKRRVGRCPKLQNDWEGPCLVTQEIRDVVYQIQKPGRPKKTTVHRD</sequence>
<dbReference type="EMBL" id="GDAI01002414">
    <property type="protein sequence ID" value="JAI15189.1"/>
    <property type="molecule type" value="mRNA"/>
</dbReference>
<feature type="non-terminal residue" evidence="2">
    <location>
        <position position="84"/>
    </location>
</feature>
<reference evidence="2" key="1">
    <citation type="journal article" date="2015" name="Insect Biochem. Mol. Biol.">
        <title>An insight into the sialome of the horse fly, Tabanus bromius.</title>
        <authorList>
            <person name="Ribeiro J.M."/>
            <person name="Kazimirova M."/>
            <person name="Takac P."/>
            <person name="Andersen J.F."/>
            <person name="Francischetti I.M."/>
        </authorList>
    </citation>
    <scope>NUCLEOTIDE SEQUENCE</scope>
</reference>
<accession>A0A0K8TLI1</accession>
<name>A0A0K8TLI1_TABBR</name>
<evidence type="ECO:0000259" key="1">
    <source>
        <dbReference type="Pfam" id="PF22938"/>
    </source>
</evidence>
<feature type="non-terminal residue" evidence="2">
    <location>
        <position position="1"/>
    </location>
</feature>
<proteinExistence type="evidence at transcript level"/>
<dbReference type="Pfam" id="PF22938">
    <property type="entry name" value="Integrase_p58_C"/>
    <property type="match status" value="1"/>
</dbReference>
<evidence type="ECO:0000313" key="2">
    <source>
        <dbReference type="EMBL" id="JAI15189.1"/>
    </source>
</evidence>
<organism evidence="2">
    <name type="scientific">Tabanus bromius</name>
    <name type="common">Band-eyed brown horse fly</name>
    <dbReference type="NCBI Taxonomy" id="304241"/>
    <lineage>
        <taxon>Eukaryota</taxon>
        <taxon>Metazoa</taxon>
        <taxon>Ecdysozoa</taxon>
        <taxon>Arthropoda</taxon>
        <taxon>Hexapoda</taxon>
        <taxon>Insecta</taxon>
        <taxon>Pterygota</taxon>
        <taxon>Neoptera</taxon>
        <taxon>Endopterygota</taxon>
        <taxon>Diptera</taxon>
        <taxon>Brachycera</taxon>
        <taxon>Tabanomorpha</taxon>
        <taxon>Tabanoidea</taxon>
        <taxon>Tabanidae</taxon>
        <taxon>Tabanus</taxon>
    </lineage>
</organism>
<dbReference type="AlphaFoldDB" id="A0A0K8TLI1"/>
<protein>
    <submittedName>
        <fullName evidence="2">Putative transposon ty3-i gag-pol polyprotein</fullName>
    </submittedName>
</protein>
<feature type="domain" description="Integrase p58-like C-terminal" evidence="1">
    <location>
        <begin position="55"/>
        <end position="84"/>
    </location>
</feature>